<dbReference type="Pfam" id="PF02525">
    <property type="entry name" value="Flavodoxin_2"/>
    <property type="match status" value="1"/>
</dbReference>
<dbReference type="HAMAP" id="MF_01216">
    <property type="entry name" value="Azoreductase_type1"/>
    <property type="match status" value="1"/>
</dbReference>
<evidence type="ECO:0000256" key="1">
    <source>
        <dbReference type="ARBA" id="ARBA00022630"/>
    </source>
</evidence>
<proteinExistence type="inferred from homology"/>
<feature type="binding site" evidence="6">
    <location>
        <position position="11"/>
    </location>
    <ligand>
        <name>FMN</name>
        <dbReference type="ChEBI" id="CHEBI:58210"/>
    </ligand>
</feature>
<comment type="subunit">
    <text evidence="6">Homodimer.</text>
</comment>
<dbReference type="InterPro" id="IPR023048">
    <property type="entry name" value="NADH:quinone_OxRdtase_FMN_depd"/>
</dbReference>
<comment type="caution">
    <text evidence="6">Lacks conserved residue(s) required for the propagation of feature annotation.</text>
</comment>
<organism evidence="8 9">
    <name type="scientific">Methylorubrum populi</name>
    <dbReference type="NCBI Taxonomy" id="223967"/>
    <lineage>
        <taxon>Bacteria</taxon>
        <taxon>Pseudomonadati</taxon>
        <taxon>Pseudomonadota</taxon>
        <taxon>Alphaproteobacteria</taxon>
        <taxon>Hyphomicrobiales</taxon>
        <taxon>Methylobacteriaceae</taxon>
        <taxon>Methylorubrum</taxon>
    </lineage>
</organism>
<name>A0A161J7Q3_9HYPH</name>
<dbReference type="GO" id="GO:0016652">
    <property type="term" value="F:oxidoreductase activity, acting on NAD(P)H as acceptor"/>
    <property type="evidence" value="ECO:0007669"/>
    <property type="project" value="UniProtKB-UniRule"/>
</dbReference>
<evidence type="ECO:0000256" key="4">
    <source>
        <dbReference type="ARBA" id="ARBA00023027"/>
    </source>
</evidence>
<dbReference type="InterPro" id="IPR029039">
    <property type="entry name" value="Flavoprotein-like_sf"/>
</dbReference>
<gene>
    <name evidence="6 8" type="primary">azoR</name>
    <name evidence="8" type="ORF">MPPM_5567</name>
</gene>
<comment type="cofactor">
    <cofactor evidence="6">
        <name>FMN</name>
        <dbReference type="ChEBI" id="CHEBI:58210"/>
    </cofactor>
    <text evidence="6">Binds 1 FMN per subunit.</text>
</comment>
<comment type="function">
    <text evidence="6">Quinone reductase that provides resistance to thiol-specific stress caused by electrophilic quinones.</text>
</comment>
<evidence type="ECO:0000256" key="3">
    <source>
        <dbReference type="ARBA" id="ARBA00023002"/>
    </source>
</evidence>
<evidence type="ECO:0000313" key="8">
    <source>
        <dbReference type="EMBL" id="BAU94172.1"/>
    </source>
</evidence>
<protein>
    <recommendedName>
        <fullName evidence="6">FMN dependent NADH:quinone oxidoreductase</fullName>
        <ecNumber evidence="6">1.6.5.-</ecNumber>
    </recommendedName>
    <alternativeName>
        <fullName evidence="6">Azo-dye reductase</fullName>
    </alternativeName>
    <alternativeName>
        <fullName evidence="6">FMN-dependent NADH-azo compound oxidoreductase</fullName>
    </alternativeName>
    <alternativeName>
        <fullName evidence="6">FMN-dependent NADH-azoreductase</fullName>
        <ecNumber evidence="6">1.7.1.17</ecNumber>
    </alternativeName>
</protein>
<dbReference type="Proteomes" id="UP000218288">
    <property type="component" value="Plasmid pMPPM04"/>
</dbReference>
<evidence type="ECO:0000259" key="7">
    <source>
        <dbReference type="Pfam" id="PF02525"/>
    </source>
</evidence>
<dbReference type="InterPro" id="IPR003680">
    <property type="entry name" value="Flavodoxin_fold"/>
</dbReference>
<dbReference type="InterPro" id="IPR050104">
    <property type="entry name" value="FMN-dep_NADH:Q_OxRdtase_AzoR1"/>
</dbReference>
<feature type="domain" description="Flavodoxin-like fold" evidence="7">
    <location>
        <begin position="4"/>
        <end position="203"/>
    </location>
</feature>
<keyword evidence="8" id="KW-0614">Plasmid</keyword>
<feature type="binding site" evidence="6">
    <location>
        <begin position="16"/>
        <end position="18"/>
    </location>
    <ligand>
        <name>FMN</name>
        <dbReference type="ChEBI" id="CHEBI:58210"/>
    </ligand>
</feature>
<dbReference type="EC" id="1.6.5.-" evidence="6"/>
<keyword evidence="4 6" id="KW-0520">NAD</keyword>
<comment type="catalytic activity">
    <reaction evidence="6">
        <text>2 a quinone + NADH + H(+) = 2 a 1,4-benzosemiquinone + NAD(+)</text>
        <dbReference type="Rhea" id="RHEA:65952"/>
        <dbReference type="ChEBI" id="CHEBI:15378"/>
        <dbReference type="ChEBI" id="CHEBI:57540"/>
        <dbReference type="ChEBI" id="CHEBI:57945"/>
        <dbReference type="ChEBI" id="CHEBI:132124"/>
        <dbReference type="ChEBI" id="CHEBI:134225"/>
    </reaction>
</comment>
<comment type="similarity">
    <text evidence="6">Belongs to the azoreductase type 1 family.</text>
</comment>
<keyword evidence="1 6" id="KW-0285">Flavoprotein</keyword>
<dbReference type="PANTHER" id="PTHR43741">
    <property type="entry name" value="FMN-DEPENDENT NADH-AZOREDUCTASE 1"/>
    <property type="match status" value="1"/>
</dbReference>
<dbReference type="AlphaFoldDB" id="A0A161J7Q3"/>
<dbReference type="GO" id="GO:0009055">
    <property type="term" value="F:electron transfer activity"/>
    <property type="evidence" value="ECO:0007669"/>
    <property type="project" value="UniProtKB-UniRule"/>
</dbReference>
<keyword evidence="2 6" id="KW-0288">FMN</keyword>
<reference evidence="8 9" key="1">
    <citation type="journal article" date="2016" name="Genome Announc.">
        <title>Complete Genome Sequence of Methylobacterium populi P-1M, Isolated from Pink-Pigmented Household Biofilm.</title>
        <authorList>
            <person name="Morohoshi T."/>
            <person name="Ikeda T."/>
        </authorList>
    </citation>
    <scope>NUCLEOTIDE SEQUENCE [LARGE SCALE GENOMIC DNA]</scope>
    <source>
        <strain evidence="8 9">P-1M</strain>
        <plasmid evidence="9">Plasmid pmppm04 dna</plasmid>
    </source>
</reference>
<accession>A0A161J7Q3</accession>
<dbReference type="EC" id="1.7.1.17" evidence="6"/>
<geneLocation type="plasmid" evidence="9">
    <name>pmppm04 dna</name>
</geneLocation>
<dbReference type="Gene3D" id="3.40.50.360">
    <property type="match status" value="1"/>
</dbReference>
<dbReference type="SUPFAM" id="SSF52218">
    <property type="entry name" value="Flavoproteins"/>
    <property type="match status" value="1"/>
</dbReference>
<dbReference type="EMBL" id="AP014813">
    <property type="protein sequence ID" value="BAU94172.1"/>
    <property type="molecule type" value="Genomic_DNA"/>
</dbReference>
<evidence type="ECO:0000256" key="6">
    <source>
        <dbReference type="HAMAP-Rule" id="MF_01216"/>
    </source>
</evidence>
<dbReference type="PANTHER" id="PTHR43741:SF2">
    <property type="entry name" value="FMN-DEPENDENT NADH:QUINONE OXIDOREDUCTASE"/>
    <property type="match status" value="1"/>
</dbReference>
<keyword evidence="3 6" id="KW-0560">Oxidoreductase</keyword>
<dbReference type="GO" id="GO:0016655">
    <property type="term" value="F:oxidoreductase activity, acting on NAD(P)H, quinone or similar compound as acceptor"/>
    <property type="evidence" value="ECO:0007669"/>
    <property type="project" value="InterPro"/>
</dbReference>
<comment type="function">
    <text evidence="6">Also exhibits azoreductase activity. Catalyzes the reductive cleavage of the azo bond in aromatic azo compounds to the corresponding amines.</text>
</comment>
<comment type="catalytic activity">
    <reaction evidence="5">
        <text>N,N-dimethyl-1,4-phenylenediamine + anthranilate + 2 NAD(+) = 2-(4-dimethylaminophenyl)diazenylbenzoate + 2 NADH + 2 H(+)</text>
        <dbReference type="Rhea" id="RHEA:55872"/>
        <dbReference type="ChEBI" id="CHEBI:15378"/>
        <dbReference type="ChEBI" id="CHEBI:15783"/>
        <dbReference type="ChEBI" id="CHEBI:16567"/>
        <dbReference type="ChEBI" id="CHEBI:57540"/>
        <dbReference type="ChEBI" id="CHEBI:57945"/>
        <dbReference type="ChEBI" id="CHEBI:71579"/>
        <dbReference type="EC" id="1.7.1.17"/>
    </reaction>
    <physiologicalReaction direction="right-to-left" evidence="5">
        <dbReference type="Rhea" id="RHEA:55874"/>
    </physiologicalReaction>
</comment>
<dbReference type="GO" id="GO:0010181">
    <property type="term" value="F:FMN binding"/>
    <property type="evidence" value="ECO:0007669"/>
    <property type="project" value="UniProtKB-UniRule"/>
</dbReference>
<dbReference type="OrthoDB" id="9787136at2"/>
<evidence type="ECO:0000256" key="5">
    <source>
        <dbReference type="ARBA" id="ARBA00048542"/>
    </source>
</evidence>
<dbReference type="RefSeq" id="WP_096488101.1">
    <property type="nucleotide sequence ID" value="NZ_AP014813.1"/>
</dbReference>
<sequence length="208" mass="23107">MTATLLYINFSPRSESVSRRLAEQFINKWSTLHPDARSISKDYGLSPVEGPSDAWIKANMTPPPERTVDQIDLLAVSDGLIADIHRASHIVISSPMFNFTLPWQFKAYIDNIVRVGHTFSFSPDKGFGPLLDPKKKLLLVWASAGEYPPGTPGEAYDHFTKYVSFIFGFMGLIDFRSVNAGNQWGSPEAVELSIENARNDLAAAADTW</sequence>
<evidence type="ECO:0000256" key="2">
    <source>
        <dbReference type="ARBA" id="ARBA00022643"/>
    </source>
</evidence>
<evidence type="ECO:0000313" key="9">
    <source>
        <dbReference type="Proteomes" id="UP000218288"/>
    </source>
</evidence>